<organism evidence="2 3">
    <name type="scientific">Cotesia glomerata</name>
    <name type="common">Lepidopteran parasitic wasp</name>
    <name type="synonym">Apanteles glomeratus</name>
    <dbReference type="NCBI Taxonomy" id="32391"/>
    <lineage>
        <taxon>Eukaryota</taxon>
        <taxon>Metazoa</taxon>
        <taxon>Ecdysozoa</taxon>
        <taxon>Arthropoda</taxon>
        <taxon>Hexapoda</taxon>
        <taxon>Insecta</taxon>
        <taxon>Pterygota</taxon>
        <taxon>Neoptera</taxon>
        <taxon>Endopterygota</taxon>
        <taxon>Hymenoptera</taxon>
        <taxon>Apocrita</taxon>
        <taxon>Ichneumonoidea</taxon>
        <taxon>Braconidae</taxon>
        <taxon>Microgastrinae</taxon>
        <taxon>Cotesia</taxon>
    </lineage>
</organism>
<protein>
    <submittedName>
        <fullName evidence="2">Uncharacterized protein</fullName>
    </submittedName>
</protein>
<dbReference type="AlphaFoldDB" id="A0AAV7I7G2"/>
<sequence>MKQNKQRDRVPLIELAPPCSVDTKGKRNRRRVALCTIPYYTGRRDLFELFKLDIKLNACSARVQIMTALAYKCGLKAKDSALARPHSKQQPANKSTGPARLDAATVMPRVPIH</sequence>
<reference evidence="2 3" key="1">
    <citation type="journal article" date="2021" name="J. Hered.">
        <title>A chromosome-level genome assembly of the parasitoid wasp, Cotesia glomerata (Hymenoptera: Braconidae).</title>
        <authorList>
            <person name="Pinto B.J."/>
            <person name="Weis J.J."/>
            <person name="Gamble T."/>
            <person name="Ode P.J."/>
            <person name="Paul R."/>
            <person name="Zaspel J.M."/>
        </authorList>
    </citation>
    <scope>NUCLEOTIDE SEQUENCE [LARGE SCALE GENOMIC DNA]</scope>
    <source>
        <strain evidence="2">CgM1</strain>
    </source>
</reference>
<comment type="caution">
    <text evidence="2">The sequence shown here is derived from an EMBL/GenBank/DDBJ whole genome shotgun (WGS) entry which is preliminary data.</text>
</comment>
<dbReference type="Proteomes" id="UP000826195">
    <property type="component" value="Unassembled WGS sequence"/>
</dbReference>
<proteinExistence type="predicted"/>
<keyword evidence="3" id="KW-1185">Reference proteome</keyword>
<dbReference type="EMBL" id="JAHXZJ010002237">
    <property type="protein sequence ID" value="KAH0545991.1"/>
    <property type="molecule type" value="Genomic_DNA"/>
</dbReference>
<name>A0AAV7I7G2_COTGL</name>
<evidence type="ECO:0000313" key="3">
    <source>
        <dbReference type="Proteomes" id="UP000826195"/>
    </source>
</evidence>
<evidence type="ECO:0000256" key="1">
    <source>
        <dbReference type="SAM" id="MobiDB-lite"/>
    </source>
</evidence>
<gene>
    <name evidence="2" type="ORF">KQX54_005555</name>
</gene>
<feature type="region of interest" description="Disordered" evidence="1">
    <location>
        <begin position="82"/>
        <end position="113"/>
    </location>
</feature>
<accession>A0AAV7I7G2</accession>
<evidence type="ECO:0000313" key="2">
    <source>
        <dbReference type="EMBL" id="KAH0545991.1"/>
    </source>
</evidence>